<dbReference type="InterPro" id="IPR006638">
    <property type="entry name" value="Elp3/MiaA/NifB-like_rSAM"/>
</dbReference>
<keyword evidence="12" id="KW-1185">Reference proteome</keyword>
<keyword evidence="6" id="KW-0408">Iron</keyword>
<dbReference type="NCBIfam" id="TIGR00089">
    <property type="entry name" value="MiaB/RimO family radical SAM methylthiotransferase"/>
    <property type="match status" value="1"/>
</dbReference>
<dbReference type="GO" id="GO:0046872">
    <property type="term" value="F:metal ion binding"/>
    <property type="evidence" value="ECO:0007669"/>
    <property type="project" value="UniProtKB-KW"/>
</dbReference>
<dbReference type="PROSITE" id="PS01278">
    <property type="entry name" value="MTTASE_RADICAL"/>
    <property type="match status" value="1"/>
</dbReference>
<dbReference type="SFLD" id="SFLDG01082">
    <property type="entry name" value="B12-binding_domain_containing"/>
    <property type="match status" value="1"/>
</dbReference>
<keyword evidence="4" id="KW-0949">S-adenosyl-L-methionine</keyword>
<evidence type="ECO:0000256" key="6">
    <source>
        <dbReference type="ARBA" id="ARBA00023004"/>
    </source>
</evidence>
<feature type="domain" description="MTTase N-terminal" evidence="9">
    <location>
        <begin position="5"/>
        <end position="128"/>
    </location>
</feature>
<dbReference type="SMART" id="SM00729">
    <property type="entry name" value="Elp3"/>
    <property type="match status" value="1"/>
</dbReference>
<keyword evidence="5" id="KW-0479">Metal-binding</keyword>
<proteinExistence type="predicted"/>
<dbReference type="Proteomes" id="UP000269883">
    <property type="component" value="Chromosome"/>
</dbReference>
<dbReference type="SUPFAM" id="SSF102114">
    <property type="entry name" value="Radical SAM enzymes"/>
    <property type="match status" value="1"/>
</dbReference>
<dbReference type="PANTHER" id="PTHR43020:SF2">
    <property type="entry name" value="MITOCHONDRIAL TRNA METHYLTHIOTRANSFERASE CDK5RAP1"/>
    <property type="match status" value="1"/>
</dbReference>
<dbReference type="RefSeq" id="WP_126376113.1">
    <property type="nucleotide sequence ID" value="NZ_AP017378.1"/>
</dbReference>
<dbReference type="EMBL" id="AP017378">
    <property type="protein sequence ID" value="BBD07156.1"/>
    <property type="molecule type" value="Genomic_DNA"/>
</dbReference>
<evidence type="ECO:0000256" key="3">
    <source>
        <dbReference type="ARBA" id="ARBA00022679"/>
    </source>
</evidence>
<feature type="region of interest" description="Disordered" evidence="8">
    <location>
        <begin position="116"/>
        <end position="146"/>
    </location>
</feature>
<dbReference type="Gene3D" id="3.80.30.20">
    <property type="entry name" value="tm_1862 like domain"/>
    <property type="match status" value="1"/>
</dbReference>
<reference evidence="11 12" key="1">
    <citation type="journal article" date="2018" name="Sci. Adv.">
        <title>Multi-heme cytochromes provide a pathway for survival in energy-limited environments.</title>
        <authorList>
            <person name="Deng X."/>
            <person name="Dohmae N."/>
            <person name="Nealson K.H."/>
            <person name="Hashimoto K."/>
            <person name="Okamoto A."/>
        </authorList>
    </citation>
    <scope>NUCLEOTIDE SEQUENCE [LARGE SCALE GENOMIC DNA]</scope>
    <source>
        <strain evidence="11 12">IS5</strain>
    </source>
</reference>
<dbReference type="Pfam" id="PF04055">
    <property type="entry name" value="Radical_SAM"/>
    <property type="match status" value="1"/>
</dbReference>
<dbReference type="OrthoDB" id="9805215at2"/>
<feature type="domain" description="Radical SAM core" evidence="10">
    <location>
        <begin position="154"/>
        <end position="390"/>
    </location>
</feature>
<dbReference type="PANTHER" id="PTHR43020">
    <property type="entry name" value="CDK5 REGULATORY SUBUNIT-ASSOCIATED PROTEIN 1"/>
    <property type="match status" value="1"/>
</dbReference>
<dbReference type="PROSITE" id="PS51918">
    <property type="entry name" value="RADICAL_SAM"/>
    <property type="match status" value="1"/>
</dbReference>
<evidence type="ECO:0000256" key="4">
    <source>
        <dbReference type="ARBA" id="ARBA00022691"/>
    </source>
</evidence>
<dbReference type="KEGG" id="dfl:DFE_0430"/>
<comment type="cofactor">
    <cofactor evidence="1">
        <name>[4Fe-4S] cluster</name>
        <dbReference type="ChEBI" id="CHEBI:49883"/>
    </cofactor>
</comment>
<dbReference type="InterPro" id="IPR007197">
    <property type="entry name" value="rSAM"/>
</dbReference>
<dbReference type="Pfam" id="PF00919">
    <property type="entry name" value="UPF0004"/>
    <property type="match status" value="1"/>
</dbReference>
<evidence type="ECO:0000313" key="11">
    <source>
        <dbReference type="EMBL" id="BBD07156.1"/>
    </source>
</evidence>
<feature type="compositionally biased region" description="Polar residues" evidence="8">
    <location>
        <begin position="120"/>
        <end position="137"/>
    </location>
</feature>
<organism evidence="11 12">
    <name type="scientific">Desulfovibrio ferrophilus</name>
    <dbReference type="NCBI Taxonomy" id="241368"/>
    <lineage>
        <taxon>Bacteria</taxon>
        <taxon>Pseudomonadati</taxon>
        <taxon>Thermodesulfobacteriota</taxon>
        <taxon>Desulfovibrionia</taxon>
        <taxon>Desulfovibrionales</taxon>
        <taxon>Desulfovibrionaceae</taxon>
        <taxon>Desulfovibrio</taxon>
    </lineage>
</organism>
<dbReference type="InterPro" id="IPR023404">
    <property type="entry name" value="rSAM_horseshoe"/>
</dbReference>
<keyword evidence="2" id="KW-0004">4Fe-4S</keyword>
<keyword evidence="7" id="KW-0411">Iron-sulfur</keyword>
<dbReference type="Gene3D" id="3.40.50.12160">
    <property type="entry name" value="Methylthiotransferase, N-terminal domain"/>
    <property type="match status" value="1"/>
</dbReference>
<dbReference type="InterPro" id="IPR013848">
    <property type="entry name" value="Methylthiotransferase_N"/>
</dbReference>
<evidence type="ECO:0000256" key="7">
    <source>
        <dbReference type="ARBA" id="ARBA00023014"/>
    </source>
</evidence>
<dbReference type="GO" id="GO:0051539">
    <property type="term" value="F:4 iron, 4 sulfur cluster binding"/>
    <property type="evidence" value="ECO:0007669"/>
    <property type="project" value="UniProtKB-KW"/>
</dbReference>
<evidence type="ECO:0000256" key="1">
    <source>
        <dbReference type="ARBA" id="ARBA00001966"/>
    </source>
</evidence>
<evidence type="ECO:0000256" key="5">
    <source>
        <dbReference type="ARBA" id="ARBA00022723"/>
    </source>
</evidence>
<sequence>MNQTTRFHIYTLGCKINQYESQSIREAWTTRGCVEASDPANADVIVVNSCAVTAKAVADLRAAVRRFGRQNPNAEVVITGCAAQVLAEELSEAFPDTAIIPQSEKETLLTRPLPMASVQPDHTSQADGSAQITSAPTSDHDSGCPSFPEFSIKGSNRVRAVVKVQDGCTHRCTYCIIPSTRGKAVSRAPEAAVAEVHRLFEAGWREVTLSGINLRQFGRDLTPAMDFWDLLQIMDAELAPQWAGRARLRISSVDPGQLGTKALEVLGASQLICPQLHLSLQSLAPAVLRRMGRGHYGPEDIVDFTTQLGSVWPVFGLGADLLVGFPGETDEDFEITRQYCEKLPLSYAHVFPYSRRPGTPAANYPDQIPHAVKKQRAKILRDMMATKKAAFMQRLTTLDRLDVVVEGGDPAHGICEYYADCRFTDGTNPAPGGLTAASPVSCGKDYVDVSALVI</sequence>
<name>A0A2Z6AVE9_9BACT</name>
<dbReference type="SFLD" id="SFLDS00029">
    <property type="entry name" value="Radical_SAM"/>
    <property type="match status" value="1"/>
</dbReference>
<keyword evidence="3" id="KW-0808">Transferase</keyword>
<dbReference type="InterPro" id="IPR038135">
    <property type="entry name" value="Methylthiotransferase_N_sf"/>
</dbReference>
<evidence type="ECO:0000256" key="2">
    <source>
        <dbReference type="ARBA" id="ARBA00022485"/>
    </source>
</evidence>
<protein>
    <submittedName>
        <fullName evidence="11">RNA modification enzyme, MiaB family</fullName>
    </submittedName>
</protein>
<dbReference type="GO" id="GO:0005829">
    <property type="term" value="C:cytosol"/>
    <property type="evidence" value="ECO:0007669"/>
    <property type="project" value="TreeGrafter"/>
</dbReference>
<evidence type="ECO:0000256" key="8">
    <source>
        <dbReference type="SAM" id="MobiDB-lite"/>
    </source>
</evidence>
<gene>
    <name evidence="11" type="ORF">DFE_0430</name>
</gene>
<dbReference type="GO" id="GO:0035597">
    <property type="term" value="F:tRNA-2-methylthio-N(6)-dimethylallyladenosine(37) synthase activity"/>
    <property type="evidence" value="ECO:0007669"/>
    <property type="project" value="TreeGrafter"/>
</dbReference>
<dbReference type="AlphaFoldDB" id="A0A2Z6AVE9"/>
<dbReference type="PROSITE" id="PS51449">
    <property type="entry name" value="MTTASE_N"/>
    <property type="match status" value="1"/>
</dbReference>
<dbReference type="InterPro" id="IPR058240">
    <property type="entry name" value="rSAM_sf"/>
</dbReference>
<evidence type="ECO:0000259" key="9">
    <source>
        <dbReference type="PROSITE" id="PS51449"/>
    </source>
</evidence>
<dbReference type="InterPro" id="IPR020612">
    <property type="entry name" value="Methylthiotransferase_CS"/>
</dbReference>
<evidence type="ECO:0000313" key="12">
    <source>
        <dbReference type="Proteomes" id="UP000269883"/>
    </source>
</evidence>
<accession>A0A2Z6AVE9</accession>
<dbReference type="InterPro" id="IPR005839">
    <property type="entry name" value="Methylthiotransferase"/>
</dbReference>
<dbReference type="CDD" id="cd01335">
    <property type="entry name" value="Radical_SAM"/>
    <property type="match status" value="1"/>
</dbReference>
<evidence type="ECO:0000259" key="10">
    <source>
        <dbReference type="PROSITE" id="PS51918"/>
    </source>
</evidence>